<dbReference type="CDD" id="cd06261">
    <property type="entry name" value="TM_PBP2"/>
    <property type="match status" value="1"/>
</dbReference>
<dbReference type="GO" id="GO:0055085">
    <property type="term" value="P:transmembrane transport"/>
    <property type="evidence" value="ECO:0007669"/>
    <property type="project" value="InterPro"/>
</dbReference>
<feature type="transmembrane region" description="Helical" evidence="7">
    <location>
        <begin position="12"/>
        <end position="34"/>
    </location>
</feature>
<evidence type="ECO:0000256" key="2">
    <source>
        <dbReference type="ARBA" id="ARBA00022448"/>
    </source>
</evidence>
<feature type="transmembrane region" description="Helical" evidence="7">
    <location>
        <begin position="81"/>
        <end position="101"/>
    </location>
</feature>
<feature type="transmembrane region" description="Helical" evidence="7">
    <location>
        <begin position="184"/>
        <end position="204"/>
    </location>
</feature>
<keyword evidence="10" id="KW-1185">Reference proteome</keyword>
<evidence type="ECO:0000256" key="4">
    <source>
        <dbReference type="ARBA" id="ARBA00022692"/>
    </source>
</evidence>
<proteinExistence type="inferred from homology"/>
<comment type="subcellular location">
    <subcellularLocation>
        <location evidence="1 7">Cell membrane</location>
        <topology evidence="1 7">Multi-pass membrane protein</topology>
    </subcellularLocation>
</comment>
<dbReference type="SUPFAM" id="SSF161098">
    <property type="entry name" value="MetI-like"/>
    <property type="match status" value="1"/>
</dbReference>
<dbReference type="GO" id="GO:0005886">
    <property type="term" value="C:plasma membrane"/>
    <property type="evidence" value="ECO:0007669"/>
    <property type="project" value="UniProtKB-SubCell"/>
</dbReference>
<evidence type="ECO:0000256" key="6">
    <source>
        <dbReference type="ARBA" id="ARBA00023136"/>
    </source>
</evidence>
<sequence>MRTTVRPIQWPTFLINLVFIITSLGIVLPFLLVVSVSFTDEKSILNHGYQFIPEVFSLAGYQVIFEAPIVLLRAYGVTTLITVVGTTLSLLLTAMTGYVISRSDYRYNRIATFYIFFTMLFSGGLVPFYILITQYLHLKDSIWALIIPGLLNPFNIIVMRGFLSKIPTEIIESAKIDGAKEFRIFFTMILPLAKPALATLGLFISFSYWNEWFNALLFIDNHNLYTLQLLLVNVLSQIEFLLSQPEMMQALHISVADLPNLSARMGMAVLVAGPMLCIFPFFQRYFVKGLTVGSLKG</sequence>
<dbReference type="InterPro" id="IPR035906">
    <property type="entry name" value="MetI-like_sf"/>
</dbReference>
<evidence type="ECO:0000313" key="9">
    <source>
        <dbReference type="EMBL" id="WNR45245.1"/>
    </source>
</evidence>
<dbReference type="EMBL" id="CP130319">
    <property type="protein sequence ID" value="WNR45245.1"/>
    <property type="molecule type" value="Genomic_DNA"/>
</dbReference>
<dbReference type="Pfam" id="PF00528">
    <property type="entry name" value="BPD_transp_1"/>
    <property type="match status" value="1"/>
</dbReference>
<evidence type="ECO:0000313" key="10">
    <source>
        <dbReference type="Proteomes" id="UP001304650"/>
    </source>
</evidence>
<keyword evidence="2 7" id="KW-0813">Transport</keyword>
<evidence type="ECO:0000256" key="3">
    <source>
        <dbReference type="ARBA" id="ARBA00022475"/>
    </source>
</evidence>
<dbReference type="PROSITE" id="PS50928">
    <property type="entry name" value="ABC_TM1"/>
    <property type="match status" value="1"/>
</dbReference>
<organism evidence="9 10">
    <name type="scientific">Paenibacillus roseopurpureus</name>
    <dbReference type="NCBI Taxonomy" id="2918901"/>
    <lineage>
        <taxon>Bacteria</taxon>
        <taxon>Bacillati</taxon>
        <taxon>Bacillota</taxon>
        <taxon>Bacilli</taxon>
        <taxon>Bacillales</taxon>
        <taxon>Paenibacillaceae</taxon>
        <taxon>Paenibacillus</taxon>
    </lineage>
</organism>
<feature type="domain" description="ABC transmembrane type-1" evidence="8">
    <location>
        <begin position="75"/>
        <end position="282"/>
    </location>
</feature>
<keyword evidence="5 7" id="KW-1133">Transmembrane helix</keyword>
<feature type="transmembrane region" description="Helical" evidence="7">
    <location>
        <begin position="113"/>
        <end position="136"/>
    </location>
</feature>
<comment type="similarity">
    <text evidence="7">Belongs to the binding-protein-dependent transport system permease family.</text>
</comment>
<dbReference type="Gene3D" id="1.10.3720.10">
    <property type="entry name" value="MetI-like"/>
    <property type="match status" value="1"/>
</dbReference>
<dbReference type="PANTHER" id="PTHR43744">
    <property type="entry name" value="ABC TRANSPORTER PERMEASE PROTEIN MG189-RELATED-RELATED"/>
    <property type="match status" value="1"/>
</dbReference>
<keyword evidence="6 7" id="KW-0472">Membrane</keyword>
<keyword evidence="4 7" id="KW-0812">Transmembrane</keyword>
<evidence type="ECO:0000256" key="5">
    <source>
        <dbReference type="ARBA" id="ARBA00022989"/>
    </source>
</evidence>
<keyword evidence="3" id="KW-1003">Cell membrane</keyword>
<reference evidence="9" key="1">
    <citation type="submission" date="2022-02" db="EMBL/GenBank/DDBJ databases">
        <title>Paenibacillus sp. MBLB1832 Whole Genome Shotgun Sequencing.</title>
        <authorList>
            <person name="Hwang C.Y."/>
            <person name="Cho E.-S."/>
            <person name="Seo M.-J."/>
        </authorList>
    </citation>
    <scope>NUCLEOTIDE SEQUENCE</scope>
    <source>
        <strain evidence="9">MBLB1832</strain>
    </source>
</reference>
<accession>A0AA96RKZ9</accession>
<protein>
    <submittedName>
        <fullName evidence="9">Carbohydrate ABC transporter permease</fullName>
    </submittedName>
</protein>
<dbReference type="KEGG" id="proo:MJB10_03670"/>
<dbReference type="PANTHER" id="PTHR43744:SF9">
    <property type="entry name" value="POLYGALACTURONAN_RHAMNOGALACTURONAN TRANSPORT SYSTEM PERMEASE PROTEIN YTCP"/>
    <property type="match status" value="1"/>
</dbReference>
<feature type="transmembrane region" description="Helical" evidence="7">
    <location>
        <begin position="263"/>
        <end position="282"/>
    </location>
</feature>
<evidence type="ECO:0000256" key="7">
    <source>
        <dbReference type="RuleBase" id="RU363032"/>
    </source>
</evidence>
<evidence type="ECO:0000259" key="8">
    <source>
        <dbReference type="PROSITE" id="PS50928"/>
    </source>
</evidence>
<gene>
    <name evidence="9" type="ORF">MJB10_03670</name>
</gene>
<feature type="transmembrane region" description="Helical" evidence="7">
    <location>
        <begin position="142"/>
        <end position="163"/>
    </location>
</feature>
<name>A0AA96RKZ9_9BACL</name>
<evidence type="ECO:0000256" key="1">
    <source>
        <dbReference type="ARBA" id="ARBA00004651"/>
    </source>
</evidence>
<dbReference type="Proteomes" id="UP001304650">
    <property type="component" value="Chromosome"/>
</dbReference>
<dbReference type="AlphaFoldDB" id="A0AA96RKZ9"/>
<dbReference type="RefSeq" id="WP_314801833.1">
    <property type="nucleotide sequence ID" value="NZ_CP130319.1"/>
</dbReference>
<dbReference type="InterPro" id="IPR000515">
    <property type="entry name" value="MetI-like"/>
</dbReference>